<dbReference type="PROSITE" id="PS51257">
    <property type="entry name" value="PROKAR_LIPOPROTEIN"/>
    <property type="match status" value="1"/>
</dbReference>
<gene>
    <name evidence="2" type="ORF">J2X15_002154</name>
</gene>
<keyword evidence="1" id="KW-0732">Signal</keyword>
<dbReference type="EMBL" id="JAVDXO010000004">
    <property type="protein sequence ID" value="MDR7306868.1"/>
    <property type="molecule type" value="Genomic_DNA"/>
</dbReference>
<keyword evidence="3" id="KW-1185">Reference proteome</keyword>
<sequence length="166" mass="17781">MRLVATAQALLPVLGLAVLSACSPALNWRQASVASVPVMLPCKPDKARRSVTLVPHTLVMDMVGCEAGSALFAVSRVELPEGVAAPEVLAAWRAQALAALRASQVQDQPMAGATLLQAQGLRPDGRAVQAQLLWRLRGRQIVHWAVYAERLGPDMTEPFFAETPQP</sequence>
<dbReference type="RefSeq" id="WP_310342491.1">
    <property type="nucleotide sequence ID" value="NZ_JAVDXO010000004.1"/>
</dbReference>
<name>A0ABU1ZMW2_9BURK</name>
<comment type="caution">
    <text evidence="2">The sequence shown here is derived from an EMBL/GenBank/DDBJ whole genome shotgun (WGS) entry which is preliminary data.</text>
</comment>
<organism evidence="2 3">
    <name type="scientific">Rhodoferax saidenbachensis</name>
    <dbReference type="NCBI Taxonomy" id="1484693"/>
    <lineage>
        <taxon>Bacteria</taxon>
        <taxon>Pseudomonadati</taxon>
        <taxon>Pseudomonadota</taxon>
        <taxon>Betaproteobacteria</taxon>
        <taxon>Burkholderiales</taxon>
        <taxon>Comamonadaceae</taxon>
        <taxon>Rhodoferax</taxon>
    </lineage>
</organism>
<protein>
    <recommendedName>
        <fullName evidence="4">Lipoprotein</fullName>
    </recommendedName>
</protein>
<proteinExistence type="predicted"/>
<evidence type="ECO:0000313" key="2">
    <source>
        <dbReference type="EMBL" id="MDR7306868.1"/>
    </source>
</evidence>
<evidence type="ECO:0000256" key="1">
    <source>
        <dbReference type="SAM" id="SignalP"/>
    </source>
</evidence>
<dbReference type="Proteomes" id="UP001268089">
    <property type="component" value="Unassembled WGS sequence"/>
</dbReference>
<feature type="chain" id="PRO_5046314613" description="Lipoprotein" evidence="1">
    <location>
        <begin position="28"/>
        <end position="166"/>
    </location>
</feature>
<reference evidence="2 3" key="1">
    <citation type="submission" date="2023-07" db="EMBL/GenBank/DDBJ databases">
        <title>Sorghum-associated microbial communities from plants grown in Nebraska, USA.</title>
        <authorList>
            <person name="Schachtman D."/>
        </authorList>
    </citation>
    <scope>NUCLEOTIDE SEQUENCE [LARGE SCALE GENOMIC DNA]</scope>
    <source>
        <strain evidence="2 3">BE308</strain>
    </source>
</reference>
<evidence type="ECO:0000313" key="3">
    <source>
        <dbReference type="Proteomes" id="UP001268089"/>
    </source>
</evidence>
<evidence type="ECO:0008006" key="4">
    <source>
        <dbReference type="Google" id="ProtNLM"/>
    </source>
</evidence>
<accession>A0ABU1ZMW2</accession>
<feature type="signal peptide" evidence="1">
    <location>
        <begin position="1"/>
        <end position="27"/>
    </location>
</feature>